<comment type="subcellular location">
    <subcellularLocation>
        <location evidence="2">Secreted</location>
    </subcellularLocation>
</comment>
<dbReference type="PANTHER" id="PTHR40088">
    <property type="entry name" value="PECTATE LYASE (EUROFUNG)"/>
    <property type="match status" value="1"/>
</dbReference>
<keyword evidence="4" id="KW-0479">Metal-binding</keyword>
<dbReference type="InterPro" id="IPR011081">
    <property type="entry name" value="Big_4"/>
</dbReference>
<evidence type="ECO:0000313" key="11">
    <source>
        <dbReference type="EMBL" id="ADZ82028.1"/>
    </source>
</evidence>
<evidence type="ECO:0000256" key="8">
    <source>
        <dbReference type="ARBA" id="ARBA00038263"/>
    </source>
</evidence>
<dbReference type="SMART" id="SM00710">
    <property type="entry name" value="PbH1"/>
    <property type="match status" value="6"/>
</dbReference>
<keyword evidence="6" id="KW-0106">Calcium</keyword>
<evidence type="ECO:0000313" key="12">
    <source>
        <dbReference type="Proteomes" id="UP000008467"/>
    </source>
</evidence>
<sequence length="734" mass="77335">MKNKRFLAQLLGISIMASTIFSSINVTVLLASTSLSNVTVENNNQVDNESSTLSESKLVISATGGKMETAGDSFQYSYLPVTGDFTATFKVAELKNTSSNSRVYLMVRNGLDATSPHLSAGIKGSSSGSYELRLPDRNSGSLSGAGLNQYIRIEKIGTTYKLYTSSSTDFSSVKAIKTYDTTTKNNTSELGNASVNVGIAVCDATATIDYFNVVDQSGNTIYNLNNDQGGGEIEATITSVAAPNAVTVYQGDTVSLPATVEATYSDGSKAQVNVTWDSVNTSTVGTKTVKGTIANFATGTSINVTVLEKAPVVTGSTIYVSPTGSDNGLGTTSSPMSISKAITSIQQGGTIYLTGGTYKLNKQLTIAETNSGTASKMNNLVALNGAEVILDFSAQAYGEPSTNERGIQLDGSYWYIKGITVQGAADNGFFVSGKNNKLELCVARANRDTGIQISRRNSSLSSMKDWPANNLILNCTSYNNSDPATGENADGFAAKLTCGEGNVFDGCIAYNNVDDGWDLYAKTETGPIGSVTIKNCIAFRNGATTDGHFTANSDGNGFKLGGSGIAVPHRIENSIAFENKNHGFTDNSNPGTITLKNCTSINNSLDNGGKSNFDFARDKSKSNNVLINCISFSEGKVASDKYIGKAENCVFYGGGKWYEFTTLASANSTLSDLRGTQITGPTASDFATLTAPAIGTDFHTLWRNSDGSINMGNVFKIASNSTFANRNLGANLSK</sequence>
<evidence type="ECO:0000256" key="6">
    <source>
        <dbReference type="ARBA" id="ARBA00022837"/>
    </source>
</evidence>
<dbReference type="PANTHER" id="PTHR40088:SF1">
    <property type="entry name" value="PECTATE LYASE PEL9"/>
    <property type="match status" value="1"/>
</dbReference>
<dbReference type="AlphaFoldDB" id="F2JIV6"/>
<dbReference type="GO" id="GO:0046872">
    <property type="term" value="F:metal ion binding"/>
    <property type="evidence" value="ECO:0007669"/>
    <property type="project" value="UniProtKB-KW"/>
</dbReference>
<dbReference type="KEGG" id="cle:Clole_0277"/>
<keyword evidence="7 11" id="KW-0456">Lyase</keyword>
<comment type="similarity">
    <text evidence="8">Belongs to the polysaccharide lyase 9 family.</text>
</comment>
<dbReference type="InterPro" id="IPR006626">
    <property type="entry name" value="PbH1"/>
</dbReference>
<dbReference type="GO" id="GO:0005576">
    <property type="term" value="C:extracellular region"/>
    <property type="evidence" value="ECO:0007669"/>
    <property type="project" value="UniProtKB-SubCell"/>
</dbReference>
<proteinExistence type="inferred from homology"/>
<dbReference type="EC" id="4.2.2.9" evidence="11"/>
<feature type="domain" description="Bacterial Ig-like" evidence="9">
    <location>
        <begin position="245"/>
        <end position="294"/>
    </location>
</feature>
<feature type="domain" description="Pel9A-like right handed beta-helix region" evidence="10">
    <location>
        <begin position="311"/>
        <end position="604"/>
    </location>
</feature>
<dbReference type="Pfam" id="PF07532">
    <property type="entry name" value="Big_4"/>
    <property type="match status" value="1"/>
</dbReference>
<dbReference type="eggNOG" id="COG3266">
    <property type="taxonomic scope" value="Bacteria"/>
</dbReference>
<evidence type="ECO:0000259" key="10">
    <source>
        <dbReference type="Pfam" id="PF22842"/>
    </source>
</evidence>
<keyword evidence="3" id="KW-0964">Secreted</keyword>
<comment type="cofactor">
    <cofactor evidence="1">
        <name>Ca(2+)</name>
        <dbReference type="ChEBI" id="CHEBI:29108"/>
    </cofactor>
</comment>
<gene>
    <name evidence="11" type="ordered locus">Clole_0277</name>
</gene>
<protein>
    <submittedName>
        <fullName evidence="11">Pectate disaccharide-lyase</fullName>
        <ecNumber evidence="11">4.2.2.9</ecNumber>
    </submittedName>
</protein>
<reference evidence="11 12" key="1">
    <citation type="journal article" date="2011" name="J. Bacteriol.">
        <title>Complete genome sequence of the cellulose-degrading bacterium Cellulosilyticum lentocellum.</title>
        <authorList>
            <consortium name="US DOE Joint Genome Institute"/>
            <person name="Miller D.A."/>
            <person name="Suen G."/>
            <person name="Bruce D."/>
            <person name="Copeland A."/>
            <person name="Cheng J.F."/>
            <person name="Detter C."/>
            <person name="Goodwin L.A."/>
            <person name="Han C.S."/>
            <person name="Hauser L.J."/>
            <person name="Land M.L."/>
            <person name="Lapidus A."/>
            <person name="Lucas S."/>
            <person name="Meincke L."/>
            <person name="Pitluck S."/>
            <person name="Tapia R."/>
            <person name="Teshima H."/>
            <person name="Woyke T."/>
            <person name="Fox B.G."/>
            <person name="Angert E.R."/>
            <person name="Currie C.R."/>
        </authorList>
    </citation>
    <scope>NUCLEOTIDE SEQUENCE [LARGE SCALE GENOMIC DNA]</scope>
    <source>
        <strain evidence="12">ATCC 49066 / DSM 5427 / NCIMB 11756 / RHM5</strain>
    </source>
</reference>
<dbReference type="RefSeq" id="WP_013655329.1">
    <property type="nucleotide sequence ID" value="NC_015275.1"/>
</dbReference>
<evidence type="ECO:0000256" key="3">
    <source>
        <dbReference type="ARBA" id="ARBA00022525"/>
    </source>
</evidence>
<dbReference type="InterPro" id="IPR011050">
    <property type="entry name" value="Pectin_lyase_fold/virulence"/>
</dbReference>
<dbReference type="EMBL" id="CP002582">
    <property type="protein sequence ID" value="ADZ82028.1"/>
    <property type="molecule type" value="Genomic_DNA"/>
</dbReference>
<dbReference type="InterPro" id="IPR053868">
    <property type="entry name" value="Pel9A-like_beta_helix"/>
</dbReference>
<evidence type="ECO:0000256" key="7">
    <source>
        <dbReference type="ARBA" id="ARBA00023239"/>
    </source>
</evidence>
<evidence type="ECO:0000256" key="1">
    <source>
        <dbReference type="ARBA" id="ARBA00001913"/>
    </source>
</evidence>
<organism evidence="11 12">
    <name type="scientific">Cellulosilyticum lentocellum (strain ATCC 49066 / DSM 5427 / NCIMB 11756 / RHM5)</name>
    <name type="common">Clostridium lentocellum</name>
    <dbReference type="NCBI Taxonomy" id="642492"/>
    <lineage>
        <taxon>Bacteria</taxon>
        <taxon>Bacillati</taxon>
        <taxon>Bacillota</taxon>
        <taxon>Clostridia</taxon>
        <taxon>Lachnospirales</taxon>
        <taxon>Cellulosilyticaceae</taxon>
        <taxon>Cellulosilyticum</taxon>
    </lineage>
</organism>
<evidence type="ECO:0000256" key="5">
    <source>
        <dbReference type="ARBA" id="ARBA00022729"/>
    </source>
</evidence>
<dbReference type="GO" id="GO:0047489">
    <property type="term" value="F:pectate disaccharide-lyase activity"/>
    <property type="evidence" value="ECO:0007669"/>
    <property type="project" value="UniProtKB-EC"/>
</dbReference>
<keyword evidence="12" id="KW-1185">Reference proteome</keyword>
<dbReference type="SUPFAM" id="SSF51126">
    <property type="entry name" value="Pectin lyase-like"/>
    <property type="match status" value="1"/>
</dbReference>
<keyword evidence="5" id="KW-0732">Signal</keyword>
<evidence type="ECO:0000259" key="9">
    <source>
        <dbReference type="Pfam" id="PF07532"/>
    </source>
</evidence>
<dbReference type="InterPro" id="IPR052052">
    <property type="entry name" value="Polysaccharide_Lyase_9"/>
</dbReference>
<accession>F2JIV6</accession>
<dbReference type="InterPro" id="IPR012334">
    <property type="entry name" value="Pectin_lyas_fold"/>
</dbReference>
<evidence type="ECO:0000256" key="2">
    <source>
        <dbReference type="ARBA" id="ARBA00004613"/>
    </source>
</evidence>
<dbReference type="STRING" id="642492.Clole_0277"/>
<name>F2JIV6_CELLD</name>
<dbReference type="Proteomes" id="UP000008467">
    <property type="component" value="Chromosome"/>
</dbReference>
<dbReference type="HOGENOM" id="CLU_377544_0_0_9"/>
<dbReference type="Pfam" id="PF22842">
    <property type="entry name" value="Pel9A-like_beta_helix"/>
    <property type="match status" value="1"/>
</dbReference>
<dbReference type="Gene3D" id="2.160.20.10">
    <property type="entry name" value="Single-stranded right-handed beta-helix, Pectin lyase-like"/>
    <property type="match status" value="1"/>
</dbReference>
<evidence type="ECO:0000256" key="4">
    <source>
        <dbReference type="ARBA" id="ARBA00022723"/>
    </source>
</evidence>